<feature type="compositionally biased region" description="Low complexity" evidence="1">
    <location>
        <begin position="1"/>
        <end position="15"/>
    </location>
</feature>
<keyword evidence="3" id="KW-1185">Reference proteome</keyword>
<name>A0A8I2YN57_9AGAM</name>
<dbReference type="EMBL" id="JAGFBS010000016">
    <property type="protein sequence ID" value="KAG6374939.1"/>
    <property type="molecule type" value="Genomic_DNA"/>
</dbReference>
<comment type="caution">
    <text evidence="2">The sequence shown here is derived from an EMBL/GenBank/DDBJ whole genome shotgun (WGS) entry which is preliminary data.</text>
</comment>
<evidence type="ECO:0000256" key="1">
    <source>
        <dbReference type="SAM" id="MobiDB-lite"/>
    </source>
</evidence>
<gene>
    <name evidence="2" type="ORF">JVT61DRAFT_3691</name>
</gene>
<dbReference type="Proteomes" id="UP000683000">
    <property type="component" value="Unassembled WGS sequence"/>
</dbReference>
<reference evidence="2" key="1">
    <citation type="submission" date="2021-03" db="EMBL/GenBank/DDBJ databases">
        <title>Evolutionary innovations through gain and loss of genes in the ectomycorrhizal Boletales.</title>
        <authorList>
            <person name="Wu G."/>
            <person name="Miyauchi S."/>
            <person name="Morin E."/>
            <person name="Yang Z.-L."/>
            <person name="Xu J."/>
            <person name="Martin F.M."/>
        </authorList>
    </citation>
    <scope>NUCLEOTIDE SEQUENCE</scope>
    <source>
        <strain evidence="2">BR01</strain>
    </source>
</reference>
<evidence type="ECO:0000313" key="3">
    <source>
        <dbReference type="Proteomes" id="UP000683000"/>
    </source>
</evidence>
<sequence length="51" mass="5478">MPVSPAASSTPSRSPQGNAPPDVQHAAVMNKLWPVEQHCSGPKTVRLHKSY</sequence>
<protein>
    <submittedName>
        <fullName evidence="2">Uncharacterized protein</fullName>
    </submittedName>
</protein>
<accession>A0A8I2YN57</accession>
<dbReference type="AlphaFoldDB" id="A0A8I2YN57"/>
<organism evidence="2 3">
    <name type="scientific">Boletus reticuloceps</name>
    <dbReference type="NCBI Taxonomy" id="495285"/>
    <lineage>
        <taxon>Eukaryota</taxon>
        <taxon>Fungi</taxon>
        <taxon>Dikarya</taxon>
        <taxon>Basidiomycota</taxon>
        <taxon>Agaricomycotina</taxon>
        <taxon>Agaricomycetes</taxon>
        <taxon>Agaricomycetidae</taxon>
        <taxon>Boletales</taxon>
        <taxon>Boletineae</taxon>
        <taxon>Boletaceae</taxon>
        <taxon>Boletoideae</taxon>
        <taxon>Boletus</taxon>
    </lineage>
</organism>
<feature type="region of interest" description="Disordered" evidence="1">
    <location>
        <begin position="1"/>
        <end position="23"/>
    </location>
</feature>
<proteinExistence type="predicted"/>
<evidence type="ECO:0000313" key="2">
    <source>
        <dbReference type="EMBL" id="KAG6374939.1"/>
    </source>
</evidence>